<proteinExistence type="predicted"/>
<evidence type="ECO:0000313" key="3">
    <source>
        <dbReference type="Proteomes" id="UP000008021"/>
    </source>
</evidence>
<sequence>MLATWMEALAMDWGRGEVSGREERRGSGEVSEEEAEEGHHLGEERRGSVYKAALMLISQWKDDSQDDSHVKHEDGKTRKVDNKSFAHIAIDMEDEPC</sequence>
<feature type="region of interest" description="Disordered" evidence="1">
    <location>
        <begin position="13"/>
        <end position="46"/>
    </location>
</feature>
<keyword evidence="3" id="KW-1185">Reference proteome</keyword>
<evidence type="ECO:0000313" key="2">
    <source>
        <dbReference type="EnsemblPlants" id="OMERI10G00950.1"/>
    </source>
</evidence>
<evidence type="ECO:0000256" key="1">
    <source>
        <dbReference type="SAM" id="MobiDB-lite"/>
    </source>
</evidence>
<dbReference type="Proteomes" id="UP000008021">
    <property type="component" value="Chromosome 10"/>
</dbReference>
<dbReference type="Gramene" id="OMERI10G00950.1">
    <property type="protein sequence ID" value="OMERI10G00950.1"/>
    <property type="gene ID" value="OMERI10G00950"/>
</dbReference>
<accession>A0A0E0EVF8</accession>
<organism evidence="2">
    <name type="scientific">Oryza meridionalis</name>
    <dbReference type="NCBI Taxonomy" id="40149"/>
    <lineage>
        <taxon>Eukaryota</taxon>
        <taxon>Viridiplantae</taxon>
        <taxon>Streptophyta</taxon>
        <taxon>Embryophyta</taxon>
        <taxon>Tracheophyta</taxon>
        <taxon>Spermatophyta</taxon>
        <taxon>Magnoliopsida</taxon>
        <taxon>Liliopsida</taxon>
        <taxon>Poales</taxon>
        <taxon>Poaceae</taxon>
        <taxon>BOP clade</taxon>
        <taxon>Oryzoideae</taxon>
        <taxon>Oryzeae</taxon>
        <taxon>Oryzinae</taxon>
        <taxon>Oryza</taxon>
    </lineage>
</organism>
<reference evidence="2" key="2">
    <citation type="submission" date="2018-05" db="EMBL/GenBank/DDBJ databases">
        <title>OmerRS3 (Oryza meridionalis Reference Sequence Version 3).</title>
        <authorList>
            <person name="Zhang J."/>
            <person name="Kudrna D."/>
            <person name="Lee S."/>
            <person name="Talag J."/>
            <person name="Welchert J."/>
            <person name="Wing R.A."/>
        </authorList>
    </citation>
    <scope>NUCLEOTIDE SEQUENCE [LARGE SCALE GENOMIC DNA]</scope>
    <source>
        <strain evidence="2">cv. OR44</strain>
    </source>
</reference>
<reference evidence="2" key="1">
    <citation type="submission" date="2015-04" db="UniProtKB">
        <authorList>
            <consortium name="EnsemblPlants"/>
        </authorList>
    </citation>
    <scope>IDENTIFICATION</scope>
</reference>
<protein>
    <submittedName>
        <fullName evidence="2">Uncharacterized protein</fullName>
    </submittedName>
</protein>
<name>A0A0E0EVF8_9ORYZ</name>
<feature type="region of interest" description="Disordered" evidence="1">
    <location>
        <begin position="61"/>
        <end position="84"/>
    </location>
</feature>
<dbReference type="HOGENOM" id="CLU_196307_0_0_1"/>
<dbReference type="AlphaFoldDB" id="A0A0E0EVF8"/>
<feature type="compositionally biased region" description="Basic and acidic residues" evidence="1">
    <location>
        <begin position="37"/>
        <end position="46"/>
    </location>
</feature>
<dbReference type="EnsemblPlants" id="OMERI10G00950.1">
    <property type="protein sequence ID" value="OMERI10G00950.1"/>
    <property type="gene ID" value="OMERI10G00950"/>
</dbReference>
<feature type="compositionally biased region" description="Basic and acidic residues" evidence="1">
    <location>
        <begin position="14"/>
        <end position="27"/>
    </location>
</feature>